<dbReference type="SUPFAM" id="SSF51735">
    <property type="entry name" value="NAD(P)-binding Rossmann-fold domains"/>
    <property type="match status" value="1"/>
</dbReference>
<gene>
    <name evidence="16" type="ORF">M6D89_15275</name>
</gene>
<dbReference type="SUPFAM" id="SSF52096">
    <property type="entry name" value="ClpP/crotonase"/>
    <property type="match status" value="1"/>
</dbReference>
<dbReference type="InterPro" id="IPR001753">
    <property type="entry name" value="Enoyl-CoA_hydra/iso"/>
</dbReference>
<evidence type="ECO:0000256" key="6">
    <source>
        <dbReference type="ARBA" id="ARBA00022963"/>
    </source>
</evidence>
<evidence type="ECO:0000313" key="16">
    <source>
        <dbReference type="EMBL" id="MCP8900669.1"/>
    </source>
</evidence>
<comment type="similarity">
    <text evidence="2">In the central section; belongs to the 3-hydroxyacyl-CoA dehydrogenase family.</text>
</comment>
<dbReference type="PROSITE" id="PS00166">
    <property type="entry name" value="ENOYL_COA_HYDRATASE"/>
    <property type="match status" value="1"/>
</dbReference>
<keyword evidence="17" id="KW-1185">Reference proteome</keyword>
<evidence type="ECO:0000259" key="15">
    <source>
        <dbReference type="Pfam" id="PF02737"/>
    </source>
</evidence>
<organism evidence="16 17">
    <name type="scientific">Gilvimarinus xylanilyticus</name>
    <dbReference type="NCBI Taxonomy" id="2944139"/>
    <lineage>
        <taxon>Bacteria</taxon>
        <taxon>Pseudomonadati</taxon>
        <taxon>Pseudomonadota</taxon>
        <taxon>Gammaproteobacteria</taxon>
        <taxon>Cellvibrionales</taxon>
        <taxon>Cellvibrionaceae</taxon>
        <taxon>Gilvimarinus</taxon>
    </lineage>
</organism>
<evidence type="ECO:0000256" key="13">
    <source>
        <dbReference type="RuleBase" id="RU003707"/>
    </source>
</evidence>
<evidence type="ECO:0000256" key="9">
    <source>
        <dbReference type="ARBA" id="ARBA00023098"/>
    </source>
</evidence>
<keyword evidence="5" id="KW-0276">Fatty acid metabolism</keyword>
<dbReference type="Gene3D" id="3.90.226.10">
    <property type="entry name" value="2-enoyl-CoA Hydratase, Chain A, domain 1"/>
    <property type="match status" value="1"/>
</dbReference>
<evidence type="ECO:0000256" key="11">
    <source>
        <dbReference type="ARBA" id="ARBA00023268"/>
    </source>
</evidence>
<name>A0A9X2I106_9GAMM</name>
<evidence type="ECO:0000256" key="7">
    <source>
        <dbReference type="ARBA" id="ARBA00023002"/>
    </source>
</evidence>
<evidence type="ECO:0000256" key="2">
    <source>
        <dbReference type="ARBA" id="ARBA00007005"/>
    </source>
</evidence>
<dbReference type="Pfam" id="PF02737">
    <property type="entry name" value="3HCDH_N"/>
    <property type="match status" value="1"/>
</dbReference>
<feature type="domain" description="3-hydroxyacyl-CoA dehydrogenase NAD binding" evidence="15">
    <location>
        <begin position="332"/>
        <end position="504"/>
    </location>
</feature>
<dbReference type="AlphaFoldDB" id="A0A9X2I106"/>
<dbReference type="Proteomes" id="UP001139319">
    <property type="component" value="Unassembled WGS sequence"/>
</dbReference>
<evidence type="ECO:0000256" key="1">
    <source>
        <dbReference type="ARBA" id="ARBA00005005"/>
    </source>
</evidence>
<dbReference type="InterPro" id="IPR013328">
    <property type="entry name" value="6PGD_dom2"/>
</dbReference>
<dbReference type="InterPro" id="IPR029045">
    <property type="entry name" value="ClpP/crotonase-like_dom_sf"/>
</dbReference>
<comment type="catalytic activity">
    <reaction evidence="12">
        <text>a (3S)-3-hydroxyacyl-CoA + NAD(+) = a 3-oxoacyl-CoA + NADH + H(+)</text>
        <dbReference type="Rhea" id="RHEA:22432"/>
        <dbReference type="ChEBI" id="CHEBI:15378"/>
        <dbReference type="ChEBI" id="CHEBI:57318"/>
        <dbReference type="ChEBI" id="CHEBI:57540"/>
        <dbReference type="ChEBI" id="CHEBI:57945"/>
        <dbReference type="ChEBI" id="CHEBI:90726"/>
        <dbReference type="EC" id="1.1.1.35"/>
    </reaction>
</comment>
<dbReference type="InterPro" id="IPR008927">
    <property type="entry name" value="6-PGluconate_DH-like_C_sf"/>
</dbReference>
<evidence type="ECO:0000256" key="12">
    <source>
        <dbReference type="ARBA" id="ARBA00049556"/>
    </source>
</evidence>
<keyword evidence="8" id="KW-0520">NAD</keyword>
<accession>A0A9X2I106</accession>
<dbReference type="RefSeq" id="WP_253968962.1">
    <property type="nucleotide sequence ID" value="NZ_JAMFTH010000006.1"/>
</dbReference>
<dbReference type="InterPro" id="IPR050136">
    <property type="entry name" value="FA_oxidation_alpha_subunit"/>
</dbReference>
<evidence type="ECO:0000256" key="8">
    <source>
        <dbReference type="ARBA" id="ARBA00023027"/>
    </source>
</evidence>
<dbReference type="Gene3D" id="3.40.50.720">
    <property type="entry name" value="NAD(P)-binding Rossmann-like Domain"/>
    <property type="match status" value="1"/>
</dbReference>
<dbReference type="CDD" id="cd06558">
    <property type="entry name" value="crotonase-like"/>
    <property type="match status" value="1"/>
</dbReference>
<dbReference type="GO" id="GO:0070403">
    <property type="term" value="F:NAD+ binding"/>
    <property type="evidence" value="ECO:0007669"/>
    <property type="project" value="InterPro"/>
</dbReference>
<dbReference type="Pfam" id="PF00378">
    <property type="entry name" value="ECH_1"/>
    <property type="match status" value="1"/>
</dbReference>
<dbReference type="InterPro" id="IPR006176">
    <property type="entry name" value="3-OHacyl-CoA_DH_NAD-bd"/>
</dbReference>
<comment type="pathway">
    <text evidence="1">Lipid metabolism; fatty acid beta-oxidation.</text>
</comment>
<comment type="similarity">
    <text evidence="3">In the N-terminal section; belongs to the enoyl-CoA hydratase/isomerase family.</text>
</comment>
<comment type="similarity">
    <text evidence="13">Belongs to the enoyl-CoA hydratase/isomerase family.</text>
</comment>
<proteinExistence type="inferred from homology"/>
<keyword evidence="6" id="KW-0442">Lipid degradation</keyword>
<dbReference type="InterPro" id="IPR018376">
    <property type="entry name" value="Enoyl-CoA_hyd/isom_CS"/>
</dbReference>
<dbReference type="EC" id="4.2.1.17" evidence="4"/>
<dbReference type="Gene3D" id="1.10.1040.10">
    <property type="entry name" value="N-(1-d-carboxylethyl)-l-norvaline Dehydrogenase, domain 2"/>
    <property type="match status" value="2"/>
</dbReference>
<reference evidence="16" key="1">
    <citation type="submission" date="2022-05" db="EMBL/GenBank/DDBJ databases">
        <authorList>
            <person name="Sun H.-N."/>
        </authorList>
    </citation>
    <scope>NUCLEOTIDE SEQUENCE</scope>
    <source>
        <strain evidence="16">HB14</strain>
    </source>
</reference>
<dbReference type="PANTHER" id="PTHR43612:SF3">
    <property type="entry name" value="TRIFUNCTIONAL ENZYME SUBUNIT ALPHA, MITOCHONDRIAL"/>
    <property type="match status" value="1"/>
</dbReference>
<reference evidence="16" key="2">
    <citation type="submission" date="2023-01" db="EMBL/GenBank/DDBJ databases">
        <title>Gilvimarinus xylanilyticus HB14 isolated from Caulerpa lentillifera aquaculture base in Hainan, China.</title>
        <authorList>
            <person name="Zhang Y.-J."/>
        </authorList>
    </citation>
    <scope>NUCLEOTIDE SEQUENCE</scope>
    <source>
        <strain evidence="16">HB14</strain>
    </source>
</reference>
<keyword evidence="11" id="KW-0511">Multifunctional enzyme</keyword>
<dbReference type="PANTHER" id="PTHR43612">
    <property type="entry name" value="TRIFUNCTIONAL ENZYME SUBUNIT ALPHA"/>
    <property type="match status" value="1"/>
</dbReference>
<evidence type="ECO:0000256" key="3">
    <source>
        <dbReference type="ARBA" id="ARBA00008750"/>
    </source>
</evidence>
<evidence type="ECO:0000256" key="10">
    <source>
        <dbReference type="ARBA" id="ARBA00023239"/>
    </source>
</evidence>
<comment type="caution">
    <text evidence="16">The sequence shown here is derived from an EMBL/GenBank/DDBJ whole genome shotgun (WGS) entry which is preliminary data.</text>
</comment>
<keyword evidence="7" id="KW-0560">Oxidoreductase</keyword>
<keyword evidence="10" id="KW-0456">Lyase</keyword>
<dbReference type="GO" id="GO:0016509">
    <property type="term" value="F:long-chain (3S)-3-hydroxyacyl-CoA dehydrogenase (NAD+) activity"/>
    <property type="evidence" value="ECO:0007669"/>
    <property type="project" value="TreeGrafter"/>
</dbReference>
<dbReference type="InterPro" id="IPR006108">
    <property type="entry name" value="3HC_DH_C"/>
</dbReference>
<dbReference type="Pfam" id="PF00725">
    <property type="entry name" value="3HCDH"/>
    <property type="match status" value="1"/>
</dbReference>
<dbReference type="EMBL" id="JAMFTH010000006">
    <property type="protein sequence ID" value="MCP8900669.1"/>
    <property type="molecule type" value="Genomic_DNA"/>
</dbReference>
<feature type="domain" description="3-hydroxyacyl-CoA dehydrogenase C-terminal" evidence="14">
    <location>
        <begin position="509"/>
        <end position="603"/>
    </location>
</feature>
<evidence type="ECO:0000256" key="4">
    <source>
        <dbReference type="ARBA" id="ARBA00012076"/>
    </source>
</evidence>
<dbReference type="GO" id="GO:0006635">
    <property type="term" value="P:fatty acid beta-oxidation"/>
    <property type="evidence" value="ECO:0007669"/>
    <property type="project" value="TreeGrafter"/>
</dbReference>
<dbReference type="InterPro" id="IPR036291">
    <property type="entry name" value="NAD(P)-bd_dom_sf"/>
</dbReference>
<dbReference type="SUPFAM" id="SSF48179">
    <property type="entry name" value="6-phosphogluconate dehydrogenase C-terminal domain-like"/>
    <property type="match status" value="2"/>
</dbReference>
<dbReference type="GO" id="GO:0004300">
    <property type="term" value="F:enoyl-CoA hydratase activity"/>
    <property type="evidence" value="ECO:0007669"/>
    <property type="project" value="UniProtKB-EC"/>
</dbReference>
<sequence>MNGIILNSLRGREKAIGPFTDASDADPKTWRHWSLKRDSDDIAWLMFDCEDASVNVLSHPVLEELDEIVMALQSDKPKALVLRSAKSSNFCVGADIKEFGQLETLDAARQKLEAAHNVANRFAALPFTTIAVVHGHCFGGGLELALACDYRIGVQGSAYGFPEILLGLHPGLGGTARSIALIDPVQAMTMMLTGKTQRDYRAKKLGLIDTLVPERHVYAAIDAAVSGDLKKRQRDFKTRLMLTGPARKLTAKKMRQEAAKKAPPKHYPAPNQLIDLWEEHGGDTKAMLRAEIDSFCELLFTETSRNLVRVFFLQENLKKQASSAETQAQFKHVHVVGAGAMGGDIAGWCALQGFTVTLFDMKPEIIGKAIGRTAKLCEKKRLGEADKRAVLDRLIPDLTHAGASLADVIIEAVPEKLEIKRQVYADIEPRMKDGAILGTNTSSIPLDDLAQELKKPELLVGLHFFNPVAQMQLLEVVKHVKLADETFQKALAFTGKIKRLPVPVAGTPGFLVNRALTPYLLEAIVLLDEGVKAEVIDKAAEDFGMPMGPVELADIVGLDICLGVAQMLRDSLDSNMPEAPDWLIKKVEAGDLGKKTGKGLYTWKDNKPEKSGDVDSVPDGLTDRLLLPLINTCKACLREGVIEDEKLLDGAMIFGTGFAPFKGGPMHYSQTRGEANIKHALDGLADKYGERFTPDSSWDNATD</sequence>
<evidence type="ECO:0000259" key="14">
    <source>
        <dbReference type="Pfam" id="PF00725"/>
    </source>
</evidence>
<evidence type="ECO:0000256" key="5">
    <source>
        <dbReference type="ARBA" id="ARBA00022832"/>
    </source>
</evidence>
<protein>
    <recommendedName>
        <fullName evidence="4">enoyl-CoA hydratase</fullName>
        <ecNumber evidence="4">4.2.1.17</ecNumber>
    </recommendedName>
</protein>
<keyword evidence="9" id="KW-0443">Lipid metabolism</keyword>
<evidence type="ECO:0000313" key="17">
    <source>
        <dbReference type="Proteomes" id="UP001139319"/>
    </source>
</evidence>